<dbReference type="PANTHER" id="PTHR19861">
    <property type="entry name" value="WD40 REPEAT PROTEIN SWD2"/>
    <property type="match status" value="1"/>
</dbReference>
<dbReference type="VEuPathDB" id="TrichDB:TVAGG3_0976930"/>
<dbReference type="GO" id="GO:0048188">
    <property type="term" value="C:Set1C/COMPASS complex"/>
    <property type="evidence" value="ECO:0000318"/>
    <property type="project" value="GO_Central"/>
</dbReference>
<evidence type="ECO:0000256" key="3">
    <source>
        <dbReference type="ARBA" id="ARBA00022574"/>
    </source>
</evidence>
<dbReference type="Proteomes" id="UP000001542">
    <property type="component" value="Unassembled WGS sequence"/>
</dbReference>
<dbReference type="KEGG" id="tva:4762941"/>
<keyword evidence="4" id="KW-0677">Repeat</keyword>
<accession>A2EQM9</accession>
<dbReference type="Gene3D" id="2.130.10.10">
    <property type="entry name" value="YVTN repeat-like/Quinoprotein amine dehydrogenase"/>
    <property type="match status" value="1"/>
</dbReference>
<reference evidence="7" key="1">
    <citation type="submission" date="2006-10" db="EMBL/GenBank/DDBJ databases">
        <authorList>
            <person name="Amadeo P."/>
            <person name="Zhao Q."/>
            <person name="Wortman J."/>
            <person name="Fraser-Liggett C."/>
            <person name="Carlton J."/>
        </authorList>
    </citation>
    <scope>NUCLEOTIDE SEQUENCE</scope>
    <source>
        <strain evidence="7">G3</strain>
    </source>
</reference>
<gene>
    <name evidence="7" type="ORF">TVAG_191730</name>
</gene>
<proteinExistence type="inferred from homology"/>
<dbReference type="OrthoDB" id="27537at2759"/>
<feature type="repeat" description="WD" evidence="6">
    <location>
        <begin position="411"/>
        <end position="450"/>
    </location>
</feature>
<dbReference type="InterPro" id="IPR037867">
    <property type="entry name" value="Swd2/WDR82"/>
</dbReference>
<protein>
    <submittedName>
        <fullName evidence="7">Uncharacterized protein</fullName>
    </submittedName>
</protein>
<comment type="similarity">
    <text evidence="2">Belongs to the WD repeat SWD2 family.</text>
</comment>
<name>A2EQM9_TRIV3</name>
<dbReference type="InParanoid" id="A2EQM9"/>
<dbReference type="AlphaFoldDB" id="A2EQM9"/>
<organism evidence="7 8">
    <name type="scientific">Trichomonas vaginalis (strain ATCC PRA-98 / G3)</name>
    <dbReference type="NCBI Taxonomy" id="412133"/>
    <lineage>
        <taxon>Eukaryota</taxon>
        <taxon>Metamonada</taxon>
        <taxon>Parabasalia</taxon>
        <taxon>Trichomonadida</taxon>
        <taxon>Trichomonadidae</taxon>
        <taxon>Trichomonas</taxon>
    </lineage>
</organism>
<dbReference type="PROSITE" id="PS00678">
    <property type="entry name" value="WD_REPEATS_1"/>
    <property type="match status" value="1"/>
</dbReference>
<dbReference type="GO" id="GO:0016070">
    <property type="term" value="P:RNA metabolic process"/>
    <property type="evidence" value="ECO:0007669"/>
    <property type="project" value="UniProtKB-ARBA"/>
</dbReference>
<dbReference type="InterPro" id="IPR001680">
    <property type="entry name" value="WD40_rpt"/>
</dbReference>
<evidence type="ECO:0000256" key="6">
    <source>
        <dbReference type="PROSITE-ProRule" id="PRU00221"/>
    </source>
</evidence>
<comment type="subcellular location">
    <subcellularLocation>
        <location evidence="1">Nucleus</location>
    </subcellularLocation>
</comment>
<evidence type="ECO:0000313" key="8">
    <source>
        <dbReference type="Proteomes" id="UP000001542"/>
    </source>
</evidence>
<keyword evidence="8" id="KW-1185">Reference proteome</keyword>
<keyword evidence="3 6" id="KW-0853">WD repeat</keyword>
<evidence type="ECO:0000256" key="5">
    <source>
        <dbReference type="ARBA" id="ARBA00023242"/>
    </source>
</evidence>
<dbReference type="VEuPathDB" id="TrichDB:TVAG_191730"/>
<dbReference type="EMBL" id="DS113458">
    <property type="protein sequence ID" value="EAY05076.1"/>
    <property type="molecule type" value="Genomic_DNA"/>
</dbReference>
<dbReference type="InterPro" id="IPR036322">
    <property type="entry name" value="WD40_repeat_dom_sf"/>
</dbReference>
<dbReference type="FunFam" id="2.130.10.10:FF:002660">
    <property type="entry name" value="Uncharacterized protein"/>
    <property type="match status" value="1"/>
</dbReference>
<reference evidence="7" key="2">
    <citation type="journal article" date="2007" name="Science">
        <title>Draft genome sequence of the sexually transmitted pathogen Trichomonas vaginalis.</title>
        <authorList>
            <person name="Carlton J.M."/>
            <person name="Hirt R.P."/>
            <person name="Silva J.C."/>
            <person name="Delcher A.L."/>
            <person name="Schatz M."/>
            <person name="Zhao Q."/>
            <person name="Wortman J.R."/>
            <person name="Bidwell S.L."/>
            <person name="Alsmark U.C.M."/>
            <person name="Besteiro S."/>
            <person name="Sicheritz-Ponten T."/>
            <person name="Noel C.J."/>
            <person name="Dacks J.B."/>
            <person name="Foster P.G."/>
            <person name="Simillion C."/>
            <person name="Van de Peer Y."/>
            <person name="Miranda-Saavedra D."/>
            <person name="Barton G.J."/>
            <person name="Westrop G.D."/>
            <person name="Mueller S."/>
            <person name="Dessi D."/>
            <person name="Fiori P.L."/>
            <person name="Ren Q."/>
            <person name="Paulsen I."/>
            <person name="Zhang H."/>
            <person name="Bastida-Corcuera F.D."/>
            <person name="Simoes-Barbosa A."/>
            <person name="Brown M.T."/>
            <person name="Hayes R.D."/>
            <person name="Mukherjee M."/>
            <person name="Okumura C.Y."/>
            <person name="Schneider R."/>
            <person name="Smith A.J."/>
            <person name="Vanacova S."/>
            <person name="Villalvazo M."/>
            <person name="Haas B.J."/>
            <person name="Pertea M."/>
            <person name="Feldblyum T.V."/>
            <person name="Utterback T.R."/>
            <person name="Shu C.L."/>
            <person name="Osoegawa K."/>
            <person name="de Jong P.J."/>
            <person name="Hrdy I."/>
            <person name="Horvathova L."/>
            <person name="Zubacova Z."/>
            <person name="Dolezal P."/>
            <person name="Malik S.B."/>
            <person name="Logsdon J.M. Jr."/>
            <person name="Henze K."/>
            <person name="Gupta A."/>
            <person name="Wang C.C."/>
            <person name="Dunne R.L."/>
            <person name="Upcroft J.A."/>
            <person name="Upcroft P."/>
            <person name="White O."/>
            <person name="Salzberg S.L."/>
            <person name="Tang P."/>
            <person name="Chiu C.-H."/>
            <person name="Lee Y.-S."/>
            <person name="Embley T.M."/>
            <person name="Coombs G.H."/>
            <person name="Mottram J.C."/>
            <person name="Tachezy J."/>
            <person name="Fraser-Liggett C.M."/>
            <person name="Johnson P.J."/>
        </authorList>
    </citation>
    <scope>NUCLEOTIDE SEQUENCE [LARGE SCALE GENOMIC DNA]</scope>
    <source>
        <strain evidence="7">G3</strain>
    </source>
</reference>
<evidence type="ECO:0000313" key="7">
    <source>
        <dbReference type="EMBL" id="EAY05076.1"/>
    </source>
</evidence>
<dbReference type="RefSeq" id="XP_001317299.1">
    <property type="nucleotide sequence ID" value="XM_001317264.1"/>
</dbReference>
<dbReference type="GO" id="GO:0003682">
    <property type="term" value="F:chromatin binding"/>
    <property type="evidence" value="ECO:0000318"/>
    <property type="project" value="GO_Central"/>
</dbReference>
<dbReference type="STRING" id="5722.A2EQM9"/>
<dbReference type="PANTHER" id="PTHR19861:SF0">
    <property type="entry name" value="WD REPEAT-CONTAINING PROTEIN 82"/>
    <property type="match status" value="1"/>
</dbReference>
<dbReference type="SMR" id="A2EQM9"/>
<dbReference type="PROSITE" id="PS50082">
    <property type="entry name" value="WD_REPEATS_2"/>
    <property type="match status" value="1"/>
</dbReference>
<evidence type="ECO:0000256" key="2">
    <source>
        <dbReference type="ARBA" id="ARBA00005616"/>
    </source>
</evidence>
<dbReference type="SMART" id="SM00320">
    <property type="entry name" value="WD40"/>
    <property type="match status" value="2"/>
</dbReference>
<dbReference type="InterPro" id="IPR019775">
    <property type="entry name" value="WD40_repeat_CS"/>
</dbReference>
<dbReference type="SUPFAM" id="SSF50978">
    <property type="entry name" value="WD40 repeat-like"/>
    <property type="match status" value="1"/>
</dbReference>
<dbReference type="InterPro" id="IPR015943">
    <property type="entry name" value="WD40/YVTN_repeat-like_dom_sf"/>
</dbReference>
<sequence length="548" mass="61284">MEGNESKRYYPTEQELDILTGGIAQYFGYAERSPERSSFATEISAKLQKFSGHWTKRAVRLWFNNNKAIFFLNDKTNNTPKEPIAPPPVPIQQPIMQPAVHFIQHVQPKPIIPPAPIPQNPVPIQMPQNQIQVPPSQPSVSLPAMPKKSTWLEKPAPQMVTNTEFMTKLENSLAHVNDSLSEMMQASNNFDTICQQMHQNYVSNSFDNVRMFKTVKFPKKPDASFHETASAVWQPRAHQVTTIRNFDTSYIGHDITMYIHADTVSPDRVISYTNNGEKWQMLKLGIRSHLENLVGNKRYAFAMSCDSVIIADFDKNEVSKEITLMPSSSGLASLAMASDSSAICGFAVSPSLFLVKNDGTFESFETNADPKWGISAIHVLSCDLSKGIVTSFSQSPSLRLFSVDIKVIRYFIGHTEPIVFIKSYNDIMMTASEDKSCKLWDIRTPTPTLSLLTNFKSINGICLTEHYALVSTADQSICAYDIRNSSAALGVISDEYNALSPFYNENSDELQVFGIASKDGIADSTLFINDDMQSSKYAIVRYNPFLGD</sequence>
<keyword evidence="5" id="KW-0539">Nucleus</keyword>
<evidence type="ECO:0000256" key="1">
    <source>
        <dbReference type="ARBA" id="ARBA00004123"/>
    </source>
</evidence>
<evidence type="ECO:0000256" key="4">
    <source>
        <dbReference type="ARBA" id="ARBA00022737"/>
    </source>
</evidence>